<evidence type="ECO:0000313" key="8">
    <source>
        <dbReference type="EMBL" id="KGA13156.1"/>
    </source>
</evidence>
<dbReference type="PROSITE" id="PS51296">
    <property type="entry name" value="RIESKE"/>
    <property type="match status" value="1"/>
</dbReference>
<dbReference type="InterPro" id="IPR006311">
    <property type="entry name" value="TAT_signal"/>
</dbReference>
<dbReference type="CDD" id="cd03467">
    <property type="entry name" value="Rieske"/>
    <property type="match status" value="1"/>
</dbReference>
<evidence type="ECO:0000256" key="2">
    <source>
        <dbReference type="ARBA" id="ARBA00022723"/>
    </source>
</evidence>
<evidence type="ECO:0000313" key="7">
    <source>
        <dbReference type="EMBL" id="CAB4640572.1"/>
    </source>
</evidence>
<evidence type="ECO:0000256" key="5">
    <source>
        <dbReference type="SAM" id="MobiDB-lite"/>
    </source>
</evidence>
<name>A0A094QFQ4_9ZZZZ</name>
<dbReference type="PROSITE" id="PS51257">
    <property type="entry name" value="PROKAR_LIPOPROTEIN"/>
    <property type="match status" value="1"/>
</dbReference>
<keyword evidence="3" id="KW-0408">Iron</keyword>
<evidence type="ECO:0000259" key="6">
    <source>
        <dbReference type="PROSITE" id="PS51296"/>
    </source>
</evidence>
<reference evidence="8" key="1">
    <citation type="submission" date="2014-06" db="EMBL/GenBank/DDBJ databases">
        <title>Key roles for freshwater Actinobacteria revealed by deep metagenomic sequencing.</title>
        <authorList>
            <person name="Ghai R."/>
            <person name="Mizuno C.M."/>
            <person name="Picazo A."/>
            <person name="Camacho A."/>
            <person name="Rodriguez-Valera F."/>
        </authorList>
    </citation>
    <scope>NUCLEOTIDE SEQUENCE</scope>
</reference>
<evidence type="ECO:0000256" key="1">
    <source>
        <dbReference type="ARBA" id="ARBA00022714"/>
    </source>
</evidence>
<evidence type="ECO:0000256" key="4">
    <source>
        <dbReference type="ARBA" id="ARBA00023014"/>
    </source>
</evidence>
<dbReference type="Gene3D" id="2.102.10.10">
    <property type="entry name" value="Rieske [2Fe-2S] iron-sulphur domain"/>
    <property type="match status" value="1"/>
</dbReference>
<keyword evidence="4" id="KW-0411">Iron-sulfur</keyword>
<gene>
    <name evidence="8" type="ORF">GM51_20535</name>
    <name evidence="7" type="ORF">UFOPK2171_00029</name>
</gene>
<dbReference type="SUPFAM" id="SSF50022">
    <property type="entry name" value="ISP domain"/>
    <property type="match status" value="1"/>
</dbReference>
<keyword evidence="2" id="KW-0479">Metal-binding</keyword>
<feature type="region of interest" description="Disordered" evidence="5">
    <location>
        <begin position="32"/>
        <end position="51"/>
    </location>
</feature>
<feature type="domain" description="Rieske" evidence="6">
    <location>
        <begin position="51"/>
        <end position="151"/>
    </location>
</feature>
<reference evidence="7" key="2">
    <citation type="submission" date="2020-05" db="EMBL/GenBank/DDBJ databases">
        <authorList>
            <person name="Chiriac C."/>
            <person name="Salcher M."/>
            <person name="Ghai R."/>
            <person name="Kavagutti S V."/>
        </authorList>
    </citation>
    <scope>NUCLEOTIDE SEQUENCE</scope>
</reference>
<dbReference type="AlphaFoldDB" id="A0A094QFQ4"/>
<organism evidence="8">
    <name type="scientific">freshwater metagenome</name>
    <dbReference type="NCBI Taxonomy" id="449393"/>
    <lineage>
        <taxon>unclassified sequences</taxon>
        <taxon>metagenomes</taxon>
        <taxon>ecological metagenomes</taxon>
    </lineage>
</organism>
<dbReference type="Pfam" id="PF00355">
    <property type="entry name" value="Rieske"/>
    <property type="match status" value="1"/>
</dbReference>
<dbReference type="InterPro" id="IPR017941">
    <property type="entry name" value="Rieske_2Fe-2S"/>
</dbReference>
<evidence type="ECO:0000256" key="3">
    <source>
        <dbReference type="ARBA" id="ARBA00023004"/>
    </source>
</evidence>
<dbReference type="EMBL" id="JNSL01000199">
    <property type="protein sequence ID" value="KGA13156.1"/>
    <property type="molecule type" value="Genomic_DNA"/>
</dbReference>
<sequence length="152" mass="15045">MAKQIGRRQILTAGAAGVAIAGLAACSNSTGASGPTEEELASSTPTGPTSKVVATAADVPVGTVLKFTDPNSGMPAYLMQPAAGTFIAYSSKCTHQGCIVEANPDASGFACACHGAKYDSVGVPDESTSKNLTATPLAKIALTVAGDQISVA</sequence>
<keyword evidence="1" id="KW-0001">2Fe-2S</keyword>
<dbReference type="GO" id="GO:0046872">
    <property type="term" value="F:metal ion binding"/>
    <property type="evidence" value="ECO:0007669"/>
    <property type="project" value="UniProtKB-KW"/>
</dbReference>
<accession>A0A094QFQ4</accession>
<dbReference type="EMBL" id="CAEZWD010000002">
    <property type="protein sequence ID" value="CAB4640572.1"/>
    <property type="molecule type" value="Genomic_DNA"/>
</dbReference>
<dbReference type="GO" id="GO:0051537">
    <property type="term" value="F:2 iron, 2 sulfur cluster binding"/>
    <property type="evidence" value="ECO:0007669"/>
    <property type="project" value="UniProtKB-KW"/>
</dbReference>
<dbReference type="PROSITE" id="PS51318">
    <property type="entry name" value="TAT"/>
    <property type="match status" value="1"/>
</dbReference>
<dbReference type="InterPro" id="IPR036922">
    <property type="entry name" value="Rieske_2Fe-2S_sf"/>
</dbReference>
<protein>
    <submittedName>
        <fullName evidence="7">Unannotated protein</fullName>
    </submittedName>
</protein>
<proteinExistence type="predicted"/>